<dbReference type="EMBL" id="CAJHJT010000023">
    <property type="protein sequence ID" value="CAD7001371.1"/>
    <property type="molecule type" value="Genomic_DNA"/>
</dbReference>
<gene>
    <name evidence="1" type="ORF">CCAP1982_LOCUS9869</name>
</gene>
<sequence>MGPHFNTTVFPAPEWEDLAAYLERRYELLGVIDAINTSTKVAQKEHIQSSSSASLKHQFPLPKQLPFFANKQHHSNSCNQQVSHNAFSCTAFMLCLNCLAQHHTVKECSSTNRCLVCQINQHTLLPRNQSSITNEISSSLSPTLLTITTTNEMHQPSSTSTVLQVYQNNKKVLLATAIVQLRSPS</sequence>
<dbReference type="Proteomes" id="UP000606786">
    <property type="component" value="Unassembled WGS sequence"/>
</dbReference>
<reference evidence="1" key="1">
    <citation type="submission" date="2020-11" db="EMBL/GenBank/DDBJ databases">
        <authorList>
            <person name="Whitehead M."/>
        </authorList>
    </citation>
    <scope>NUCLEOTIDE SEQUENCE</scope>
    <source>
        <strain evidence="1">EGII</strain>
    </source>
</reference>
<evidence type="ECO:0000313" key="1">
    <source>
        <dbReference type="EMBL" id="CAD7001371.1"/>
    </source>
</evidence>
<comment type="caution">
    <text evidence="1">The sequence shown here is derived from an EMBL/GenBank/DDBJ whole genome shotgun (WGS) entry which is preliminary data.</text>
</comment>
<dbReference type="AlphaFoldDB" id="A0A811URN2"/>
<accession>A0A811URN2</accession>
<protein>
    <submittedName>
        <fullName evidence="1">(Mediterranean fruit fly) hypothetical protein</fullName>
    </submittedName>
</protein>
<keyword evidence="2" id="KW-1185">Reference proteome</keyword>
<name>A0A811URN2_CERCA</name>
<evidence type="ECO:0000313" key="2">
    <source>
        <dbReference type="Proteomes" id="UP000606786"/>
    </source>
</evidence>
<proteinExistence type="predicted"/>
<organism evidence="1 2">
    <name type="scientific">Ceratitis capitata</name>
    <name type="common">Mediterranean fruit fly</name>
    <name type="synonym">Tephritis capitata</name>
    <dbReference type="NCBI Taxonomy" id="7213"/>
    <lineage>
        <taxon>Eukaryota</taxon>
        <taxon>Metazoa</taxon>
        <taxon>Ecdysozoa</taxon>
        <taxon>Arthropoda</taxon>
        <taxon>Hexapoda</taxon>
        <taxon>Insecta</taxon>
        <taxon>Pterygota</taxon>
        <taxon>Neoptera</taxon>
        <taxon>Endopterygota</taxon>
        <taxon>Diptera</taxon>
        <taxon>Brachycera</taxon>
        <taxon>Muscomorpha</taxon>
        <taxon>Tephritoidea</taxon>
        <taxon>Tephritidae</taxon>
        <taxon>Ceratitis</taxon>
        <taxon>Ceratitis</taxon>
    </lineage>
</organism>